<comment type="caution">
    <text evidence="2">The sequence shown here is derived from an EMBL/GenBank/DDBJ whole genome shotgun (WGS) entry which is preliminary data.</text>
</comment>
<organism evidence="2 3">
    <name type="scientific">Comamonas testosteroni</name>
    <name type="common">Pseudomonas testosteroni</name>
    <dbReference type="NCBI Taxonomy" id="285"/>
    <lineage>
        <taxon>Bacteria</taxon>
        <taxon>Pseudomonadati</taxon>
        <taxon>Pseudomonadota</taxon>
        <taxon>Betaproteobacteria</taxon>
        <taxon>Burkholderiales</taxon>
        <taxon>Comamonadaceae</taxon>
        <taxon>Comamonas</taxon>
    </lineage>
</organism>
<evidence type="ECO:0000313" key="3">
    <source>
        <dbReference type="Proteomes" id="UP000261948"/>
    </source>
</evidence>
<gene>
    <name evidence="2" type="ORF">DZC30_04320</name>
</gene>
<feature type="region of interest" description="Disordered" evidence="1">
    <location>
        <begin position="38"/>
        <end position="121"/>
    </location>
</feature>
<protein>
    <submittedName>
        <fullName evidence="2">SPOR domain-containing protein</fullName>
    </submittedName>
</protein>
<evidence type="ECO:0000313" key="2">
    <source>
        <dbReference type="EMBL" id="RGE46444.1"/>
    </source>
</evidence>
<feature type="compositionally biased region" description="Basic and acidic residues" evidence="1">
    <location>
        <begin position="86"/>
        <end position="112"/>
    </location>
</feature>
<dbReference type="SUPFAM" id="SSF110997">
    <property type="entry name" value="Sporulation related repeat"/>
    <property type="match status" value="1"/>
</dbReference>
<name>A0A373FQI8_COMTE</name>
<sequence length="261" mass="28860">MLRIVFLLLVLVNAGYYLWSHGHLAGMGLAPAVQSEPQRLQEQIKPEALKLQTPEPAAAPAEPQEPAVAPQVDDSQPAPKPPADQPEAKPEKEDKAEKPEPVKEAKESKEPESCYQAPNIEEKQADTIRRALAAAKLKSEWDLVASHQNGRWMVYMGKFPDAEFLDRKRGELRLMNIDFDRAGGSFEPGLSLGRFSSEEAAQRQLGTLTRQGVRTARVVQERPEITTYALRLPKATPTFRNEVAALAGKNLLPKALQACPK</sequence>
<dbReference type="AlphaFoldDB" id="A0A373FQI8"/>
<dbReference type="OrthoDB" id="9153162at2"/>
<dbReference type="GO" id="GO:0042834">
    <property type="term" value="F:peptidoglycan binding"/>
    <property type="evidence" value="ECO:0007669"/>
    <property type="project" value="InterPro"/>
</dbReference>
<dbReference type="Proteomes" id="UP000261948">
    <property type="component" value="Unassembled WGS sequence"/>
</dbReference>
<reference evidence="2 3" key="1">
    <citation type="submission" date="2018-08" db="EMBL/GenBank/DDBJ databases">
        <title>Comamonas testosteroni strain SWCO2.</title>
        <authorList>
            <person name="Jiang N."/>
            <person name="Zhang X.Z."/>
        </authorList>
    </citation>
    <scope>NUCLEOTIDE SEQUENCE [LARGE SCALE GENOMIC DNA]</scope>
    <source>
        <strain evidence="2 3">SWCO2</strain>
    </source>
</reference>
<evidence type="ECO:0000256" key="1">
    <source>
        <dbReference type="SAM" id="MobiDB-lite"/>
    </source>
</evidence>
<feature type="compositionally biased region" description="Low complexity" evidence="1">
    <location>
        <begin position="54"/>
        <end position="72"/>
    </location>
</feature>
<dbReference type="EMBL" id="QURR01000003">
    <property type="protein sequence ID" value="RGE46444.1"/>
    <property type="molecule type" value="Genomic_DNA"/>
</dbReference>
<dbReference type="InterPro" id="IPR036680">
    <property type="entry name" value="SPOR-like_sf"/>
</dbReference>
<accession>A0A373FQI8</accession>
<proteinExistence type="predicted"/>
<keyword evidence="3" id="KW-1185">Reference proteome</keyword>